<dbReference type="AlphaFoldDB" id="A0A1Y2HQ39"/>
<comment type="caution">
    <text evidence="2">The sequence shown here is derived from an EMBL/GenBank/DDBJ whole genome shotgun (WGS) entry which is preliminary data.</text>
</comment>
<dbReference type="Proteomes" id="UP000193411">
    <property type="component" value="Unassembled WGS sequence"/>
</dbReference>
<evidence type="ECO:0000256" key="1">
    <source>
        <dbReference type="SAM" id="MobiDB-lite"/>
    </source>
</evidence>
<proteinExistence type="predicted"/>
<dbReference type="EMBL" id="MCFL01000015">
    <property type="protein sequence ID" value="ORZ36716.1"/>
    <property type="molecule type" value="Genomic_DNA"/>
</dbReference>
<feature type="region of interest" description="Disordered" evidence="1">
    <location>
        <begin position="65"/>
        <end position="88"/>
    </location>
</feature>
<organism evidence="2 3">
    <name type="scientific">Catenaria anguillulae PL171</name>
    <dbReference type="NCBI Taxonomy" id="765915"/>
    <lineage>
        <taxon>Eukaryota</taxon>
        <taxon>Fungi</taxon>
        <taxon>Fungi incertae sedis</taxon>
        <taxon>Blastocladiomycota</taxon>
        <taxon>Blastocladiomycetes</taxon>
        <taxon>Blastocladiales</taxon>
        <taxon>Catenariaceae</taxon>
        <taxon>Catenaria</taxon>
    </lineage>
</organism>
<name>A0A1Y2HQ39_9FUNG</name>
<gene>
    <name evidence="2" type="ORF">BCR44DRAFT_41319</name>
</gene>
<protein>
    <submittedName>
        <fullName evidence="2">Uncharacterized protein</fullName>
    </submittedName>
</protein>
<sequence>MASRVSRVAAAFRHGNVSGQPSVHHGLARVPLFVSIFPYAGFPRHLQYHFPAPPNESTRRGLTTISKDNEPNQIHSTKTTRQPSASPATNAIPEEAMAWFKQHNHKPRSSDLNREFLKVLANLGLNGPADGLTGEQILQRKRLKAEFSKAAAINFAKKSKRLVFLQKLCKRYDVKIGATQDECIEQLDKLYVNIHDAVLTDGNKKTFESLEAFLDDVKRRTFSKESAKELGLRVFLKHVWE</sequence>
<evidence type="ECO:0000313" key="2">
    <source>
        <dbReference type="EMBL" id="ORZ36716.1"/>
    </source>
</evidence>
<keyword evidence="3" id="KW-1185">Reference proteome</keyword>
<reference evidence="2 3" key="1">
    <citation type="submission" date="2016-07" db="EMBL/GenBank/DDBJ databases">
        <title>Pervasive Adenine N6-methylation of Active Genes in Fungi.</title>
        <authorList>
            <consortium name="DOE Joint Genome Institute"/>
            <person name="Mondo S.J."/>
            <person name="Dannebaum R.O."/>
            <person name="Kuo R.C."/>
            <person name="Labutti K."/>
            <person name="Haridas S."/>
            <person name="Kuo A."/>
            <person name="Salamov A."/>
            <person name="Ahrendt S.R."/>
            <person name="Lipzen A."/>
            <person name="Sullivan W."/>
            <person name="Andreopoulos W.B."/>
            <person name="Clum A."/>
            <person name="Lindquist E."/>
            <person name="Daum C."/>
            <person name="Ramamoorthy G.K."/>
            <person name="Gryganskyi A."/>
            <person name="Culley D."/>
            <person name="Magnuson J.K."/>
            <person name="James T.Y."/>
            <person name="O'Malley M.A."/>
            <person name="Stajich J.E."/>
            <person name="Spatafora J.W."/>
            <person name="Visel A."/>
            <person name="Grigoriev I.V."/>
        </authorList>
    </citation>
    <scope>NUCLEOTIDE SEQUENCE [LARGE SCALE GENOMIC DNA]</scope>
    <source>
        <strain evidence="2 3">PL171</strain>
    </source>
</reference>
<accession>A0A1Y2HQ39</accession>
<evidence type="ECO:0000313" key="3">
    <source>
        <dbReference type="Proteomes" id="UP000193411"/>
    </source>
</evidence>